<evidence type="ECO:0000259" key="2">
    <source>
        <dbReference type="PROSITE" id="PS50846"/>
    </source>
</evidence>
<keyword evidence="4" id="KW-1185">Reference proteome</keyword>
<dbReference type="InterPro" id="IPR006121">
    <property type="entry name" value="HMA_dom"/>
</dbReference>
<protein>
    <recommendedName>
        <fullName evidence="2">HMA domain-containing protein</fullName>
    </recommendedName>
</protein>
<feature type="domain" description="HMA" evidence="2">
    <location>
        <begin position="153"/>
        <end position="216"/>
    </location>
</feature>
<dbReference type="PROSITE" id="PS50846">
    <property type="entry name" value="HMA_2"/>
    <property type="match status" value="2"/>
</dbReference>
<dbReference type="Gene3D" id="3.30.70.100">
    <property type="match status" value="2"/>
</dbReference>
<comment type="caution">
    <text evidence="3">The sequence shown here is derived from an EMBL/GenBank/DDBJ whole genome shotgun (WGS) entry which is preliminary data.</text>
</comment>
<feature type="compositionally biased region" description="Basic and acidic residues" evidence="1">
    <location>
        <begin position="112"/>
        <end position="150"/>
    </location>
</feature>
<dbReference type="AlphaFoldDB" id="A0A2C9V1K7"/>
<dbReference type="Gramene" id="Manes.11G150900.1.v8.1">
    <property type="protein sequence ID" value="Manes.11G150900.1.v8.1.CDS"/>
    <property type="gene ID" value="Manes.11G150900.v8.1"/>
</dbReference>
<name>A0A2C9V1K7_MANES</name>
<feature type="region of interest" description="Disordered" evidence="1">
    <location>
        <begin position="212"/>
        <end position="287"/>
    </location>
</feature>
<dbReference type="SUPFAM" id="SSF55008">
    <property type="entry name" value="HMA, heavy metal-associated domain"/>
    <property type="match status" value="2"/>
</dbReference>
<dbReference type="Pfam" id="PF00403">
    <property type="entry name" value="HMA"/>
    <property type="match status" value="2"/>
</dbReference>
<organism evidence="3 4">
    <name type="scientific">Manihot esculenta</name>
    <name type="common">Cassava</name>
    <name type="synonym">Jatropha manihot</name>
    <dbReference type="NCBI Taxonomy" id="3983"/>
    <lineage>
        <taxon>Eukaryota</taxon>
        <taxon>Viridiplantae</taxon>
        <taxon>Streptophyta</taxon>
        <taxon>Embryophyta</taxon>
        <taxon>Tracheophyta</taxon>
        <taxon>Spermatophyta</taxon>
        <taxon>Magnoliopsida</taxon>
        <taxon>eudicotyledons</taxon>
        <taxon>Gunneridae</taxon>
        <taxon>Pentapetalae</taxon>
        <taxon>rosids</taxon>
        <taxon>fabids</taxon>
        <taxon>Malpighiales</taxon>
        <taxon>Euphorbiaceae</taxon>
        <taxon>Crotonoideae</taxon>
        <taxon>Manihoteae</taxon>
        <taxon>Manihot</taxon>
    </lineage>
</organism>
<dbReference type="Proteomes" id="UP000091857">
    <property type="component" value="Chromosome 11"/>
</dbReference>
<feature type="compositionally biased region" description="Basic and acidic residues" evidence="1">
    <location>
        <begin position="8"/>
        <end position="39"/>
    </location>
</feature>
<feature type="domain" description="HMA" evidence="2">
    <location>
        <begin position="42"/>
        <end position="105"/>
    </location>
</feature>
<gene>
    <name evidence="3" type="ORF">MANES_11G150900v8</name>
</gene>
<dbReference type="OrthoDB" id="773760at2759"/>
<dbReference type="CDD" id="cd00371">
    <property type="entry name" value="HMA"/>
    <property type="match status" value="1"/>
</dbReference>
<sequence length="372" mass="39971">MGKKKNKNNHEDQDHNHEGEEEVIQKKEAGDGGAKKDGGKNPPTTVFKVEMHCEGCASKIIKMARRLEGVESVKADTTASKLTVIGKVDPSQIREILHQKTKKKVDIISPQPKKEDSNNKNNRDDNKKSSEKKPDAENKKPDADNKKPKEAPVTAAVIKVAFHCLGCIEKIHKIVIKTKGVQEMTLDKQKETVTVKGTMDVKALTEDLKKRLKRPVEIVPPKKEKDAGGGGDKDGKNAGGGNSGQKKNKGGDSQDNAGGGDKDGKNAGGGNIGQKKNKGGDIQDNAGGGNATAKMEVSKMEYAMQPGFGYCPGPAVGQLVPVYWNGYMGQPVHVPVPMSMPVHEYGYGAGQVSGNSVYMKFNDENSDACLVM</sequence>
<dbReference type="InterPro" id="IPR044594">
    <property type="entry name" value="HIPP01/3/5/6"/>
</dbReference>
<dbReference type="PANTHER" id="PTHR46413:SF2">
    <property type="entry name" value="HEAVY METAL-ASSOCIATED ISOPRENYLATED PLANT PROTEIN 3"/>
    <property type="match status" value="1"/>
</dbReference>
<reference evidence="4" key="1">
    <citation type="journal article" date="2016" name="Nat. Biotechnol.">
        <title>Sequencing wild and cultivated cassava and related species reveals extensive interspecific hybridization and genetic diversity.</title>
        <authorList>
            <person name="Bredeson J.V."/>
            <person name="Lyons J.B."/>
            <person name="Prochnik S.E."/>
            <person name="Wu G.A."/>
            <person name="Ha C.M."/>
            <person name="Edsinger-Gonzales E."/>
            <person name="Grimwood J."/>
            <person name="Schmutz J."/>
            <person name="Rabbi I.Y."/>
            <person name="Egesi C."/>
            <person name="Nauluvula P."/>
            <person name="Lebot V."/>
            <person name="Ndunguru J."/>
            <person name="Mkamilo G."/>
            <person name="Bart R.S."/>
            <person name="Setter T.L."/>
            <person name="Gleadow R.M."/>
            <person name="Kulakow P."/>
            <person name="Ferguson M.E."/>
            <person name="Rounsley S."/>
            <person name="Rokhsar D.S."/>
        </authorList>
    </citation>
    <scope>NUCLEOTIDE SEQUENCE [LARGE SCALE GENOMIC DNA]</scope>
    <source>
        <strain evidence="4">cv. AM560-2</strain>
    </source>
</reference>
<proteinExistence type="predicted"/>
<dbReference type="GO" id="GO:0046872">
    <property type="term" value="F:metal ion binding"/>
    <property type="evidence" value="ECO:0007669"/>
    <property type="project" value="InterPro"/>
</dbReference>
<feature type="compositionally biased region" description="Basic and acidic residues" evidence="1">
    <location>
        <begin position="212"/>
        <end position="236"/>
    </location>
</feature>
<evidence type="ECO:0000256" key="1">
    <source>
        <dbReference type="SAM" id="MobiDB-lite"/>
    </source>
</evidence>
<feature type="region of interest" description="Disordered" evidence="1">
    <location>
        <begin position="1"/>
        <end position="46"/>
    </location>
</feature>
<dbReference type="PANTHER" id="PTHR46413">
    <property type="entry name" value="HEAVY METAL-ASSOCIATED ISOPRENYLATED PLANT PROTEIN 6"/>
    <property type="match status" value="1"/>
</dbReference>
<evidence type="ECO:0000313" key="3">
    <source>
        <dbReference type="EMBL" id="OAY38080.1"/>
    </source>
</evidence>
<feature type="region of interest" description="Disordered" evidence="1">
    <location>
        <begin position="95"/>
        <end position="151"/>
    </location>
</feature>
<accession>A0A2C9V1K7</accession>
<dbReference type="EMBL" id="CM004397">
    <property type="protein sequence ID" value="OAY38080.1"/>
    <property type="molecule type" value="Genomic_DNA"/>
</dbReference>
<evidence type="ECO:0000313" key="4">
    <source>
        <dbReference type="Proteomes" id="UP000091857"/>
    </source>
</evidence>
<dbReference type="STRING" id="3983.A0A2C9V1K7"/>
<dbReference type="InterPro" id="IPR036163">
    <property type="entry name" value="HMA_dom_sf"/>
</dbReference>